<evidence type="ECO:0000313" key="2">
    <source>
        <dbReference type="EMBL" id="KAH0816571.1"/>
    </source>
</evidence>
<dbReference type="Proteomes" id="UP000719412">
    <property type="component" value="Unassembled WGS sequence"/>
</dbReference>
<reference evidence="2" key="2">
    <citation type="submission" date="2021-08" db="EMBL/GenBank/DDBJ databases">
        <authorList>
            <person name="Eriksson T."/>
        </authorList>
    </citation>
    <scope>NUCLEOTIDE SEQUENCE</scope>
    <source>
        <strain evidence="2">Stoneville</strain>
        <tissue evidence="2">Whole head</tissue>
    </source>
</reference>
<accession>A0A8J6HK96</accession>
<sequence length="140" mass="15455">MPFSFCSVSTRRWSASSSPHSRSSTPAMKVYLCTSSPWVPLSVDTEHVLFAYTTFPSLATSVIAFSIRGLFSMFCVPVITMISLWFAGEKILPSTSSSLLPPEAVEAHLFSDFKTTYLFRNGTNPGVSLGRRSVFNQEIL</sequence>
<gene>
    <name evidence="2" type="ORF">GEV33_006221</name>
</gene>
<protein>
    <submittedName>
        <fullName evidence="2">Uncharacterized protein</fullName>
    </submittedName>
</protein>
<evidence type="ECO:0000313" key="3">
    <source>
        <dbReference type="Proteomes" id="UP000719412"/>
    </source>
</evidence>
<evidence type="ECO:0000256" key="1">
    <source>
        <dbReference type="SAM" id="Phobius"/>
    </source>
</evidence>
<keyword evidence="3" id="KW-1185">Reference proteome</keyword>
<proteinExistence type="predicted"/>
<dbReference type="EMBL" id="JABDTM020021336">
    <property type="protein sequence ID" value="KAH0816571.1"/>
    <property type="molecule type" value="Genomic_DNA"/>
</dbReference>
<dbReference type="AlphaFoldDB" id="A0A8J6HK96"/>
<name>A0A8J6HK96_TENMO</name>
<keyword evidence="1" id="KW-1133">Transmembrane helix</keyword>
<feature type="transmembrane region" description="Helical" evidence="1">
    <location>
        <begin position="62"/>
        <end position="87"/>
    </location>
</feature>
<organism evidence="2 3">
    <name type="scientific">Tenebrio molitor</name>
    <name type="common">Yellow mealworm beetle</name>
    <dbReference type="NCBI Taxonomy" id="7067"/>
    <lineage>
        <taxon>Eukaryota</taxon>
        <taxon>Metazoa</taxon>
        <taxon>Ecdysozoa</taxon>
        <taxon>Arthropoda</taxon>
        <taxon>Hexapoda</taxon>
        <taxon>Insecta</taxon>
        <taxon>Pterygota</taxon>
        <taxon>Neoptera</taxon>
        <taxon>Endopterygota</taxon>
        <taxon>Coleoptera</taxon>
        <taxon>Polyphaga</taxon>
        <taxon>Cucujiformia</taxon>
        <taxon>Tenebrionidae</taxon>
        <taxon>Tenebrio</taxon>
    </lineage>
</organism>
<keyword evidence="1" id="KW-0812">Transmembrane</keyword>
<reference evidence="2" key="1">
    <citation type="journal article" date="2020" name="J Insects Food Feed">
        <title>The yellow mealworm (Tenebrio molitor) genome: a resource for the emerging insects as food and feed industry.</title>
        <authorList>
            <person name="Eriksson T."/>
            <person name="Andere A."/>
            <person name="Kelstrup H."/>
            <person name="Emery V."/>
            <person name="Picard C."/>
        </authorList>
    </citation>
    <scope>NUCLEOTIDE SEQUENCE</scope>
    <source>
        <strain evidence="2">Stoneville</strain>
        <tissue evidence="2">Whole head</tissue>
    </source>
</reference>
<keyword evidence="1" id="KW-0472">Membrane</keyword>
<comment type="caution">
    <text evidence="2">The sequence shown here is derived from an EMBL/GenBank/DDBJ whole genome shotgun (WGS) entry which is preliminary data.</text>
</comment>